<dbReference type="InterPro" id="IPR032694">
    <property type="entry name" value="CopC/D"/>
</dbReference>
<sequence length="418" mass="46562">MFVFIRGLAAGRQVSAHGHEHIHAEGSLAWMDLFGKLVDLIEIGSIIILIGINIFRAAISPVSNASGGHKARSVILKIERAAAIAALYIIMLTASNNTLTLVKITFAIIWLLIVWEEKPYSKFLNYMRALCALILVIFLHEESIQASMSLEGLISVLAASIQITASAIWFGGALSTHAALSWKTEPPHPGIASYSYRFMIWSTAALCCIVLSGLLELVLSSNTSIEWISGQNGIMFLIKMSLSLFIVYTAAKDYRRWKETGDHEASRFSQYKQSLLLTLSLMIFVLLISVTSPSPVISSTMLKEPIYWHVMGEDAHMTLRVRDHSDGKQNVTLSIWLPSGMGQPNSTEVVFQHDQNKREAPMIYMEGGPDPYGFEGFDKYTYEADGNFIIDHGSWTMDVRVTDEAQQEHNYNKTILIP</sequence>
<evidence type="ECO:0000256" key="1">
    <source>
        <dbReference type="ARBA" id="ARBA00004196"/>
    </source>
</evidence>
<dbReference type="Proteomes" id="UP000565468">
    <property type="component" value="Unassembled WGS sequence"/>
</dbReference>
<accession>A0A848M0G7</accession>
<feature type="transmembrane region" description="Helical" evidence="2">
    <location>
        <begin position="232"/>
        <end position="251"/>
    </location>
</feature>
<feature type="transmembrane region" description="Helical" evidence="2">
    <location>
        <begin position="40"/>
        <end position="59"/>
    </location>
</feature>
<feature type="transmembrane region" description="Helical" evidence="2">
    <location>
        <begin position="152"/>
        <end position="178"/>
    </location>
</feature>
<dbReference type="GO" id="GO:0005886">
    <property type="term" value="C:plasma membrane"/>
    <property type="evidence" value="ECO:0007669"/>
    <property type="project" value="TreeGrafter"/>
</dbReference>
<keyword evidence="4" id="KW-1185">Reference proteome</keyword>
<keyword evidence="2" id="KW-0812">Transmembrane</keyword>
<name>A0A848M0G7_PAELE</name>
<gene>
    <name evidence="3" type="ORF">HII30_01185</name>
</gene>
<proteinExistence type="predicted"/>
<keyword evidence="2" id="KW-1133">Transmembrane helix</keyword>
<evidence type="ECO:0000256" key="2">
    <source>
        <dbReference type="SAM" id="Phobius"/>
    </source>
</evidence>
<feature type="transmembrane region" description="Helical" evidence="2">
    <location>
        <begin position="80"/>
        <end position="111"/>
    </location>
</feature>
<protein>
    <recommendedName>
        <fullName evidence="5">Copper resistance protein D domain-containing protein</fullName>
    </recommendedName>
</protein>
<feature type="transmembrane region" description="Helical" evidence="2">
    <location>
        <begin position="271"/>
        <end position="291"/>
    </location>
</feature>
<dbReference type="AlphaFoldDB" id="A0A848M0G7"/>
<dbReference type="EMBL" id="JABBPN010000001">
    <property type="protein sequence ID" value="NMO94398.1"/>
    <property type="molecule type" value="Genomic_DNA"/>
</dbReference>
<dbReference type="PANTHER" id="PTHR34820">
    <property type="entry name" value="INNER MEMBRANE PROTEIN YEBZ"/>
    <property type="match status" value="1"/>
</dbReference>
<dbReference type="GO" id="GO:0006825">
    <property type="term" value="P:copper ion transport"/>
    <property type="evidence" value="ECO:0007669"/>
    <property type="project" value="InterPro"/>
</dbReference>
<evidence type="ECO:0008006" key="5">
    <source>
        <dbReference type="Google" id="ProtNLM"/>
    </source>
</evidence>
<comment type="subcellular location">
    <subcellularLocation>
        <location evidence="1">Cell envelope</location>
    </subcellularLocation>
</comment>
<evidence type="ECO:0000313" key="4">
    <source>
        <dbReference type="Proteomes" id="UP000565468"/>
    </source>
</evidence>
<dbReference type="RefSeq" id="WP_169503092.1">
    <property type="nucleotide sequence ID" value="NZ_JABBPN010000001.1"/>
</dbReference>
<evidence type="ECO:0000313" key="3">
    <source>
        <dbReference type="EMBL" id="NMO94398.1"/>
    </source>
</evidence>
<comment type="caution">
    <text evidence="3">The sequence shown here is derived from an EMBL/GenBank/DDBJ whole genome shotgun (WGS) entry which is preliminary data.</text>
</comment>
<dbReference type="GO" id="GO:0030313">
    <property type="term" value="C:cell envelope"/>
    <property type="evidence" value="ECO:0007669"/>
    <property type="project" value="UniProtKB-SubCell"/>
</dbReference>
<keyword evidence="2" id="KW-0472">Membrane</keyword>
<feature type="transmembrane region" description="Helical" evidence="2">
    <location>
        <begin position="123"/>
        <end position="140"/>
    </location>
</feature>
<organism evidence="3 4">
    <name type="scientific">Paenibacillus lemnae</name>
    <dbReference type="NCBI Taxonomy" id="1330551"/>
    <lineage>
        <taxon>Bacteria</taxon>
        <taxon>Bacillati</taxon>
        <taxon>Bacillota</taxon>
        <taxon>Bacilli</taxon>
        <taxon>Bacillales</taxon>
        <taxon>Paenibacillaceae</taxon>
        <taxon>Paenibacillus</taxon>
    </lineage>
</organism>
<feature type="transmembrane region" description="Helical" evidence="2">
    <location>
        <begin position="198"/>
        <end position="220"/>
    </location>
</feature>
<reference evidence="3 4" key="1">
    <citation type="submission" date="2020-04" db="EMBL/GenBank/DDBJ databases">
        <title>Paenibacillus algicola sp. nov., a novel marine bacterium producing alginate lyase.</title>
        <authorList>
            <person name="Huang H."/>
        </authorList>
    </citation>
    <scope>NUCLEOTIDE SEQUENCE [LARGE SCALE GENOMIC DNA]</scope>
    <source>
        <strain evidence="3 4">L7-75</strain>
    </source>
</reference>
<dbReference type="PANTHER" id="PTHR34820:SF4">
    <property type="entry name" value="INNER MEMBRANE PROTEIN YEBZ"/>
    <property type="match status" value="1"/>
</dbReference>